<comment type="caution">
    <text evidence="2">The sequence shown here is derived from an EMBL/GenBank/DDBJ whole genome shotgun (WGS) entry which is preliminary data.</text>
</comment>
<reference evidence="2" key="1">
    <citation type="journal article" date="2020" name="mSystems">
        <title>Genome- and Community-Level Interaction Insights into Carbon Utilization and Element Cycling Functions of Hydrothermarchaeota in Hydrothermal Sediment.</title>
        <authorList>
            <person name="Zhou Z."/>
            <person name="Liu Y."/>
            <person name="Xu W."/>
            <person name="Pan J."/>
            <person name="Luo Z.H."/>
            <person name="Li M."/>
        </authorList>
    </citation>
    <scope>NUCLEOTIDE SEQUENCE [LARGE SCALE GENOMIC DNA]</scope>
    <source>
        <strain evidence="2">SpSt-289</strain>
    </source>
</reference>
<name>A0A7C1JDM9_9CHLR</name>
<organism evidence="2">
    <name type="scientific">Caldilinea aerophila</name>
    <dbReference type="NCBI Taxonomy" id="133453"/>
    <lineage>
        <taxon>Bacteria</taxon>
        <taxon>Bacillati</taxon>
        <taxon>Chloroflexota</taxon>
        <taxon>Caldilineae</taxon>
        <taxon>Caldilineales</taxon>
        <taxon>Caldilineaceae</taxon>
        <taxon>Caldilinea</taxon>
    </lineage>
</organism>
<protein>
    <submittedName>
        <fullName evidence="2">Uncharacterized protein</fullName>
    </submittedName>
</protein>
<proteinExistence type="predicted"/>
<dbReference type="AlphaFoldDB" id="A0A7C1JDM9"/>
<feature type="region of interest" description="Disordered" evidence="1">
    <location>
        <begin position="134"/>
        <end position="161"/>
    </location>
</feature>
<dbReference type="EMBL" id="DSMG01000199">
    <property type="protein sequence ID" value="HDX33723.1"/>
    <property type="molecule type" value="Genomic_DNA"/>
</dbReference>
<feature type="region of interest" description="Disordered" evidence="1">
    <location>
        <begin position="1"/>
        <end position="30"/>
    </location>
</feature>
<evidence type="ECO:0000313" key="2">
    <source>
        <dbReference type="EMBL" id="HDX33723.1"/>
    </source>
</evidence>
<gene>
    <name evidence="2" type="ORF">ENQ20_19915</name>
</gene>
<accession>A0A7C1JDM9</accession>
<evidence type="ECO:0000256" key="1">
    <source>
        <dbReference type="SAM" id="MobiDB-lite"/>
    </source>
</evidence>
<sequence length="161" mass="17222">METNPSTTPNPEPASPQPEGGGEANPKQTTQELLDELAAVANRLALLGKTWWNSEQRKHLEENLRTGAETVVSALEGTFQKVAASQEAKELQAKASEVGEKVASSKVVNELVEGLTKGLHALSEQLEKVAQELEAKKKAEAPEAEASSEEPASQEIPVDKT</sequence>